<dbReference type="EMBL" id="GG697409">
    <property type="protein sequence ID" value="EFQ36122.1"/>
    <property type="molecule type" value="Genomic_DNA"/>
</dbReference>
<dbReference type="AlphaFoldDB" id="E3QZ34"/>
<evidence type="ECO:0000313" key="3">
    <source>
        <dbReference type="Proteomes" id="UP000008782"/>
    </source>
</evidence>
<dbReference type="Proteomes" id="UP000008782">
    <property type="component" value="Unassembled WGS sequence"/>
</dbReference>
<dbReference type="eggNOG" id="ENOG502T4GW">
    <property type="taxonomic scope" value="Eukaryota"/>
</dbReference>
<dbReference type="OrthoDB" id="4804361at2759"/>
<protein>
    <submittedName>
        <fullName evidence="2">Uncharacterized protein</fullName>
    </submittedName>
</protein>
<evidence type="ECO:0000313" key="2">
    <source>
        <dbReference type="EMBL" id="EFQ36122.1"/>
    </source>
</evidence>
<keyword evidence="3" id="KW-1185">Reference proteome</keyword>
<sequence length="162" mass="18250">MKSSVGGVSQRPENVERTAAVFKIENLYAGGQPNSQWNYVRFDVQITGGAAFTECSIATNTGPKVPTIEKTDCRNAEAVNRAIKWSIDPMGTGMMHFNVWWEFTSHAHLYGGVHMYQSWFKEWTIQDGSKLQEYVGPRNFTLDTTMSPTQPGKKRDMEGNHV</sequence>
<organism evidence="3">
    <name type="scientific">Colletotrichum graminicola (strain M1.001 / M2 / FGSC 10212)</name>
    <name type="common">Maize anthracnose fungus</name>
    <name type="synonym">Glomerella graminicola</name>
    <dbReference type="NCBI Taxonomy" id="645133"/>
    <lineage>
        <taxon>Eukaryota</taxon>
        <taxon>Fungi</taxon>
        <taxon>Dikarya</taxon>
        <taxon>Ascomycota</taxon>
        <taxon>Pezizomycotina</taxon>
        <taxon>Sordariomycetes</taxon>
        <taxon>Hypocreomycetidae</taxon>
        <taxon>Glomerellales</taxon>
        <taxon>Glomerellaceae</taxon>
        <taxon>Colletotrichum</taxon>
        <taxon>Colletotrichum graminicola species complex</taxon>
    </lineage>
</organism>
<evidence type="ECO:0000256" key="1">
    <source>
        <dbReference type="SAM" id="MobiDB-lite"/>
    </source>
</evidence>
<reference evidence="3" key="1">
    <citation type="journal article" date="2012" name="Nat. Genet.">
        <title>Lifestyle transitions in plant pathogenic Colletotrichum fungi deciphered by genome and transcriptome analyses.</title>
        <authorList>
            <person name="O'Connell R.J."/>
            <person name="Thon M.R."/>
            <person name="Hacquard S."/>
            <person name="Amyotte S.G."/>
            <person name="Kleemann J."/>
            <person name="Torres M.F."/>
            <person name="Damm U."/>
            <person name="Buiate E.A."/>
            <person name="Epstein L."/>
            <person name="Alkan N."/>
            <person name="Altmueller J."/>
            <person name="Alvarado-Balderrama L."/>
            <person name="Bauser C.A."/>
            <person name="Becker C."/>
            <person name="Birren B.W."/>
            <person name="Chen Z."/>
            <person name="Choi J."/>
            <person name="Crouch J.A."/>
            <person name="Duvick J.P."/>
            <person name="Farman M.A."/>
            <person name="Gan P."/>
            <person name="Heiman D."/>
            <person name="Henrissat B."/>
            <person name="Howard R.J."/>
            <person name="Kabbage M."/>
            <person name="Koch C."/>
            <person name="Kracher B."/>
            <person name="Kubo Y."/>
            <person name="Law A.D."/>
            <person name="Lebrun M.-H."/>
            <person name="Lee Y.-H."/>
            <person name="Miyara I."/>
            <person name="Moore N."/>
            <person name="Neumann U."/>
            <person name="Nordstroem K."/>
            <person name="Panaccione D.G."/>
            <person name="Panstruga R."/>
            <person name="Place M."/>
            <person name="Proctor R.H."/>
            <person name="Prusky D."/>
            <person name="Rech G."/>
            <person name="Reinhardt R."/>
            <person name="Rollins J.A."/>
            <person name="Rounsley S."/>
            <person name="Schardl C.L."/>
            <person name="Schwartz D.C."/>
            <person name="Shenoy N."/>
            <person name="Shirasu K."/>
            <person name="Sikhakolli U.R."/>
            <person name="Stueber K."/>
            <person name="Sukno S.A."/>
            <person name="Sweigard J.A."/>
            <person name="Takano Y."/>
            <person name="Takahara H."/>
            <person name="Trail F."/>
            <person name="van der Does H.C."/>
            <person name="Voll L.M."/>
            <person name="Will I."/>
            <person name="Young S."/>
            <person name="Zeng Q."/>
            <person name="Zhang J."/>
            <person name="Zhou S."/>
            <person name="Dickman M.B."/>
            <person name="Schulze-Lefert P."/>
            <person name="Ver Loren van Themaat E."/>
            <person name="Ma L.-J."/>
            <person name="Vaillancourt L.J."/>
        </authorList>
    </citation>
    <scope>NUCLEOTIDE SEQUENCE [LARGE SCALE GENOMIC DNA]</scope>
    <source>
        <strain evidence="3">M1.001 / M2 / FGSC 10212</strain>
    </source>
</reference>
<name>E3QZ34_COLGM</name>
<dbReference type="GeneID" id="24416631"/>
<accession>E3QZ34</accession>
<proteinExistence type="predicted"/>
<dbReference type="RefSeq" id="XP_008100142.1">
    <property type="nucleotide sequence ID" value="XM_008101951.1"/>
</dbReference>
<dbReference type="HOGENOM" id="CLU_1594387_0_0_1"/>
<feature type="region of interest" description="Disordered" evidence="1">
    <location>
        <begin position="142"/>
        <end position="162"/>
    </location>
</feature>
<dbReference type="VEuPathDB" id="FungiDB:GLRG_11266"/>
<feature type="compositionally biased region" description="Basic and acidic residues" evidence="1">
    <location>
        <begin position="153"/>
        <end position="162"/>
    </location>
</feature>
<gene>
    <name evidence="2" type="ORF">GLRG_11266</name>
</gene>